<dbReference type="InterPro" id="IPR017853">
    <property type="entry name" value="GH"/>
</dbReference>
<organism evidence="4">
    <name type="scientific">freshwater metagenome</name>
    <dbReference type="NCBI Taxonomy" id="449393"/>
    <lineage>
        <taxon>unclassified sequences</taxon>
        <taxon>metagenomes</taxon>
        <taxon>ecological metagenomes</taxon>
    </lineage>
</organism>
<gene>
    <name evidence="2" type="ORF">UFOPK2648_00401</name>
    <name evidence="3" type="ORF">UFOPK2824_00250</name>
    <name evidence="4" type="ORF">UFOPK3037_00064</name>
    <name evidence="5" type="ORF">UFOPK3278_00203</name>
    <name evidence="1" type="ORF">UFOPK3925_01032</name>
    <name evidence="6" type="ORF">UFOPK4097_00746</name>
    <name evidence="7" type="ORF">UFOPK4301_01001</name>
</gene>
<dbReference type="Gene3D" id="3.20.20.80">
    <property type="entry name" value="Glycosidases"/>
    <property type="match status" value="1"/>
</dbReference>
<dbReference type="EMBL" id="CAEZZD010000022">
    <property type="protein sequence ID" value="CAB4742757.1"/>
    <property type="molecule type" value="Genomic_DNA"/>
</dbReference>
<evidence type="ECO:0000313" key="1">
    <source>
        <dbReference type="EMBL" id="CAB4341531.1"/>
    </source>
</evidence>
<dbReference type="EMBL" id="CAFBPK010000009">
    <property type="protein sequence ID" value="CAB5017894.1"/>
    <property type="molecule type" value="Genomic_DNA"/>
</dbReference>
<dbReference type="EMBL" id="CAFAAO010000001">
    <property type="protein sequence ID" value="CAB4792894.1"/>
    <property type="molecule type" value="Genomic_DNA"/>
</dbReference>
<evidence type="ECO:0000313" key="7">
    <source>
        <dbReference type="EMBL" id="CAB5051650.1"/>
    </source>
</evidence>
<dbReference type="EMBL" id="CAEZYC010000013">
    <property type="protein sequence ID" value="CAB4702628.1"/>
    <property type="molecule type" value="Genomic_DNA"/>
</dbReference>
<evidence type="ECO:0000313" key="6">
    <source>
        <dbReference type="EMBL" id="CAB5017894.1"/>
    </source>
</evidence>
<dbReference type="EMBL" id="CAFBQG010000132">
    <property type="protein sequence ID" value="CAB5051650.1"/>
    <property type="molecule type" value="Genomic_DNA"/>
</dbReference>
<accession>A0A6J6XBK7</accession>
<dbReference type="SUPFAM" id="SSF51445">
    <property type="entry name" value="(Trans)glycosidases"/>
    <property type="match status" value="1"/>
</dbReference>
<proteinExistence type="predicted"/>
<dbReference type="EMBL" id="CAESAD010000007">
    <property type="protein sequence ID" value="CAB4341531.1"/>
    <property type="molecule type" value="Genomic_DNA"/>
</dbReference>
<evidence type="ECO:0000313" key="3">
    <source>
        <dbReference type="EMBL" id="CAB4742757.1"/>
    </source>
</evidence>
<reference evidence="4" key="1">
    <citation type="submission" date="2020-05" db="EMBL/GenBank/DDBJ databases">
        <authorList>
            <person name="Chiriac C."/>
            <person name="Salcher M."/>
            <person name="Ghai R."/>
            <person name="Kavagutti S V."/>
        </authorList>
    </citation>
    <scope>NUCLEOTIDE SEQUENCE</scope>
</reference>
<sequence length="270" mass="28569">MRRVFGFLVTAGALVLAGLVGYSLVSSWLNPAPLTIESVDGRPLITAMQPELISVPATLDNSGYDVSYPQCKSELPTKPVGFAIVGLNGGKPFTKNKCFASQWDWALSHDAVAVYINTADPGDESAVRYGKKIAKDSLKRLAKFKIDPGTPIWLDVETHNTWSGAERAIQVLTELAIELTAAGYPVGIYAPPVHWFEITGNANLGLPIWLALGPYPDVPSGVAAAKAACSQSAFGGKTPDMVQFVATVDGITLDRNLICGNATGLVAPAN</sequence>
<evidence type="ECO:0000313" key="4">
    <source>
        <dbReference type="EMBL" id="CAB4792894.1"/>
    </source>
</evidence>
<dbReference type="AlphaFoldDB" id="A0A6J6XBK7"/>
<protein>
    <submittedName>
        <fullName evidence="4">Unannotated protein</fullName>
    </submittedName>
</protein>
<dbReference type="EMBL" id="CAFBIX010000003">
    <property type="protein sequence ID" value="CAB4846086.1"/>
    <property type="molecule type" value="Genomic_DNA"/>
</dbReference>
<evidence type="ECO:0000313" key="2">
    <source>
        <dbReference type="EMBL" id="CAB4702628.1"/>
    </source>
</evidence>
<name>A0A6J6XBK7_9ZZZZ</name>
<evidence type="ECO:0000313" key="5">
    <source>
        <dbReference type="EMBL" id="CAB4846086.1"/>
    </source>
</evidence>